<evidence type="ECO:0000313" key="3">
    <source>
        <dbReference type="WBParaSite" id="HNAJ_0001330101-mRNA-1"/>
    </source>
</evidence>
<dbReference type="WBParaSite" id="HNAJ_0001330101-mRNA-1">
    <property type="protein sequence ID" value="HNAJ_0001330101-mRNA-1"/>
    <property type="gene ID" value="HNAJ_0001330101"/>
</dbReference>
<dbReference type="OrthoDB" id="6311603at2759"/>
<keyword evidence="2" id="KW-1185">Reference proteome</keyword>
<proteinExistence type="predicted"/>
<name>A0A0R3TZK2_RODNA</name>
<evidence type="ECO:0000313" key="2">
    <source>
        <dbReference type="Proteomes" id="UP000278807"/>
    </source>
</evidence>
<gene>
    <name evidence="1" type="ORF">HNAJ_LOCUS13275</name>
</gene>
<protein>
    <submittedName>
        <fullName evidence="3">Nucleotid_trans domain-containing protein</fullName>
    </submittedName>
</protein>
<dbReference type="AlphaFoldDB" id="A0A0R3TZK2"/>
<dbReference type="Proteomes" id="UP000278807">
    <property type="component" value="Unassembled WGS sequence"/>
</dbReference>
<organism evidence="3">
    <name type="scientific">Rodentolepis nana</name>
    <name type="common">Dwarf tapeworm</name>
    <name type="synonym">Hymenolepis nana</name>
    <dbReference type="NCBI Taxonomy" id="102285"/>
    <lineage>
        <taxon>Eukaryota</taxon>
        <taxon>Metazoa</taxon>
        <taxon>Spiralia</taxon>
        <taxon>Lophotrochozoa</taxon>
        <taxon>Platyhelminthes</taxon>
        <taxon>Cestoda</taxon>
        <taxon>Eucestoda</taxon>
        <taxon>Cyclophyllidea</taxon>
        <taxon>Hymenolepididae</taxon>
        <taxon>Rodentolepis</taxon>
    </lineage>
</organism>
<reference evidence="1 2" key="2">
    <citation type="submission" date="2018-11" db="EMBL/GenBank/DDBJ databases">
        <authorList>
            <consortium name="Pathogen Informatics"/>
        </authorList>
    </citation>
    <scope>NUCLEOTIDE SEQUENCE [LARGE SCALE GENOMIC DNA]</scope>
</reference>
<reference evidence="3" key="1">
    <citation type="submission" date="2017-02" db="UniProtKB">
        <authorList>
            <consortium name="WormBaseParasite"/>
        </authorList>
    </citation>
    <scope>IDENTIFICATION</scope>
</reference>
<sequence>MLDGDIRDRDPTAINVMQIVIGSRAVRFHTLFLKSLIFHHFEIVGMAAAPIHLRLLTDDSTRRILEGVLGSWRINDLRYTFYPAEPYKVILFDTACLFMTDIENLWNYFYLFKPFQFLGVAPEAMENDFDLRRFGGKRHDFRYNDGLSMWYLQRLTMAKWNKIWQPSYHRALKMPKVLGEAEQVEYFQLFMMTLIV</sequence>
<evidence type="ECO:0000313" key="1">
    <source>
        <dbReference type="EMBL" id="VDO15426.1"/>
    </source>
</evidence>
<dbReference type="EMBL" id="UZAE01015206">
    <property type="protein sequence ID" value="VDO15426.1"/>
    <property type="molecule type" value="Genomic_DNA"/>
</dbReference>
<accession>A0A0R3TZK2</accession>